<feature type="region of interest" description="Disordered" evidence="10">
    <location>
        <begin position="58"/>
        <end position="85"/>
    </location>
</feature>
<comment type="function">
    <text evidence="9">Transcription factor that specifically regulates the neosartoricin B biosynthesis gene cluster.</text>
</comment>
<evidence type="ECO:0000313" key="12">
    <source>
        <dbReference type="EMBL" id="PGH14879.1"/>
    </source>
</evidence>
<dbReference type="AlphaFoldDB" id="A0A2B7Y134"/>
<dbReference type="SUPFAM" id="SSF57701">
    <property type="entry name" value="Zn2/Cys6 DNA-binding domain"/>
    <property type="match status" value="1"/>
</dbReference>
<dbReference type="EMBL" id="PDNB01000030">
    <property type="protein sequence ID" value="PGH14879.1"/>
    <property type="molecule type" value="Genomic_DNA"/>
</dbReference>
<feature type="compositionally biased region" description="Polar residues" evidence="10">
    <location>
        <begin position="411"/>
        <end position="425"/>
    </location>
</feature>
<dbReference type="CDD" id="cd12148">
    <property type="entry name" value="fungal_TF_MHR"/>
    <property type="match status" value="1"/>
</dbReference>
<dbReference type="Proteomes" id="UP000223968">
    <property type="component" value="Unassembled WGS sequence"/>
</dbReference>
<evidence type="ECO:0000256" key="7">
    <source>
        <dbReference type="ARBA" id="ARBA00023242"/>
    </source>
</evidence>
<dbReference type="CDD" id="cd00067">
    <property type="entry name" value="GAL4"/>
    <property type="match status" value="1"/>
</dbReference>
<dbReference type="GO" id="GO:0005634">
    <property type="term" value="C:nucleus"/>
    <property type="evidence" value="ECO:0007669"/>
    <property type="project" value="UniProtKB-SubCell"/>
</dbReference>
<dbReference type="GO" id="GO:0003677">
    <property type="term" value="F:DNA binding"/>
    <property type="evidence" value="ECO:0007669"/>
    <property type="project" value="UniProtKB-KW"/>
</dbReference>
<keyword evidence="5" id="KW-0238">DNA-binding</keyword>
<evidence type="ECO:0000256" key="4">
    <source>
        <dbReference type="ARBA" id="ARBA00023015"/>
    </source>
</evidence>
<evidence type="ECO:0000256" key="5">
    <source>
        <dbReference type="ARBA" id="ARBA00023125"/>
    </source>
</evidence>
<dbReference type="PANTHER" id="PTHR31001:SF49">
    <property type="entry name" value="ZN(II)2CYS6 TRANSCRIPTION FACTOR (EUROFUNG)"/>
    <property type="match status" value="1"/>
</dbReference>
<dbReference type="PANTHER" id="PTHR31001">
    <property type="entry name" value="UNCHARACTERIZED TRANSCRIPTIONAL REGULATORY PROTEIN"/>
    <property type="match status" value="1"/>
</dbReference>
<evidence type="ECO:0000259" key="11">
    <source>
        <dbReference type="PROSITE" id="PS50048"/>
    </source>
</evidence>
<reference evidence="12 13" key="1">
    <citation type="submission" date="2017-10" db="EMBL/GenBank/DDBJ databases">
        <title>Comparative genomics in systemic dimorphic fungi from Ajellomycetaceae.</title>
        <authorList>
            <person name="Munoz J.F."/>
            <person name="Mcewen J.G."/>
            <person name="Clay O.K."/>
            <person name="Cuomo C.A."/>
        </authorList>
    </citation>
    <scope>NUCLEOTIDE SEQUENCE [LARGE SCALE GENOMIC DNA]</scope>
    <source>
        <strain evidence="12 13">UAMH5409</strain>
    </source>
</reference>
<keyword evidence="4" id="KW-0805">Transcription regulation</keyword>
<dbReference type="Pfam" id="PF04082">
    <property type="entry name" value="Fungal_trans"/>
    <property type="match status" value="1"/>
</dbReference>
<proteinExistence type="predicted"/>
<keyword evidence="3" id="KW-0479">Metal-binding</keyword>
<comment type="caution">
    <text evidence="12">The sequence shown here is derived from an EMBL/GenBank/DDBJ whole genome shotgun (WGS) entry which is preliminary data.</text>
</comment>
<dbReference type="InterPro" id="IPR050613">
    <property type="entry name" value="Sec_Metabolite_Reg"/>
</dbReference>
<feature type="region of interest" description="Disordered" evidence="10">
    <location>
        <begin position="401"/>
        <end position="425"/>
    </location>
</feature>
<feature type="domain" description="Zn(2)-C6 fungal-type" evidence="11">
    <location>
        <begin position="30"/>
        <end position="59"/>
    </location>
</feature>
<dbReference type="GO" id="GO:0006351">
    <property type="term" value="P:DNA-templated transcription"/>
    <property type="evidence" value="ECO:0007669"/>
    <property type="project" value="InterPro"/>
</dbReference>
<evidence type="ECO:0000256" key="1">
    <source>
        <dbReference type="ARBA" id="ARBA00004123"/>
    </source>
</evidence>
<organism evidence="12 13">
    <name type="scientific">Helicocarpus griseus UAMH5409</name>
    <dbReference type="NCBI Taxonomy" id="1447875"/>
    <lineage>
        <taxon>Eukaryota</taxon>
        <taxon>Fungi</taxon>
        <taxon>Dikarya</taxon>
        <taxon>Ascomycota</taxon>
        <taxon>Pezizomycotina</taxon>
        <taxon>Eurotiomycetes</taxon>
        <taxon>Eurotiomycetidae</taxon>
        <taxon>Onygenales</taxon>
        <taxon>Ajellomycetaceae</taxon>
        <taxon>Helicocarpus</taxon>
    </lineage>
</organism>
<evidence type="ECO:0000256" key="6">
    <source>
        <dbReference type="ARBA" id="ARBA00023163"/>
    </source>
</evidence>
<evidence type="ECO:0000256" key="8">
    <source>
        <dbReference type="ARBA" id="ARBA00031692"/>
    </source>
</evidence>
<evidence type="ECO:0000256" key="3">
    <source>
        <dbReference type="ARBA" id="ARBA00022723"/>
    </source>
</evidence>
<evidence type="ECO:0000256" key="9">
    <source>
        <dbReference type="ARBA" id="ARBA00045154"/>
    </source>
</evidence>
<keyword evidence="7" id="KW-0539">Nucleus</keyword>
<evidence type="ECO:0000256" key="2">
    <source>
        <dbReference type="ARBA" id="ARBA00018346"/>
    </source>
</evidence>
<keyword evidence="13" id="KW-1185">Reference proteome</keyword>
<comment type="subcellular location">
    <subcellularLocation>
        <location evidence="1">Nucleus</location>
    </subcellularLocation>
</comment>
<feature type="compositionally biased region" description="Polar residues" evidence="10">
    <location>
        <begin position="1"/>
        <end position="12"/>
    </location>
</feature>
<dbReference type="InterPro" id="IPR007219">
    <property type="entry name" value="XnlR_reg_dom"/>
</dbReference>
<sequence>MSGSLGQENGSSGEKPRPPVSRRRDKPQLSCALCRRKKLKCDRNRPCENCVKRSQLCVYPAPPSRDGADQRARQTHRSNTRNLQDRIQHLEEIVVSLVNRNGGSLAGQAPSSQDTSEDTAAPSSSEQTEQISDSFGRLTVDGSGTNYVGSSHWQAILDELADVKEHFESSTFSPQKASLFDASRSSEEGVELFLGVNENITREEILNTIPPKPVVDCLVSHFLRSMEIGTLIIHPPTFQKEYDLFWQDPSSTDVLWIGLLFAMMCLASHYYLSAGISEEPTQKAKHDIKLYRKRCTQCLILGNYTKPQPIALQTLLLYCNCESMRCQDIDFGISLLAGIAVRLALRMGYHRDPSHYPHISVFEGEMRRRTWAIVSHLDLVVSFQFGLPRLANEKLTDTAPPRNLLNEDFNENTTELPPSRPVTETTPVSYGMARAKLLRFLGTIVETVDSTGQTSYDTIMKHDNELNEVFKSIPPQFKLTNGTFVEAPSSIFQRIVTELMYNKARCLLHRKYFTLSDESYTYSRRTCLDAAMRILKLQSYLYGGIQQGGQYRSIRWKLSLILRQDFILAAIIVCVDLEQKSKRTRPSLPASTNSDFWRPEDKLQALENAYEAWERGKHGSKDVATAAEALKIVIDKHRKSTRPHLTSENDTLPELTPSSIVPNELTQDQSMNDLNPAPAMPYFPDYQYSQQYMNVPSSSMPGITPLAQFSDQDFDSQQPMELSSDSAFKIFENMASEPLDIDWVKKIFI</sequence>
<dbReference type="STRING" id="1447875.A0A2B7Y134"/>
<dbReference type="InterPro" id="IPR001138">
    <property type="entry name" value="Zn2Cys6_DnaBD"/>
</dbReference>
<protein>
    <recommendedName>
        <fullName evidence="2">C6 finger domain transcription factor nscR</fullName>
    </recommendedName>
    <alternativeName>
        <fullName evidence="8">Neosartiricin B biosynthesis protein R</fullName>
    </alternativeName>
</protein>
<keyword evidence="6" id="KW-0804">Transcription</keyword>
<accession>A0A2B7Y134</accession>
<dbReference type="GO" id="GO:0008270">
    <property type="term" value="F:zinc ion binding"/>
    <property type="evidence" value="ECO:0007669"/>
    <property type="project" value="InterPro"/>
</dbReference>
<feature type="compositionally biased region" description="Polar residues" evidence="10">
    <location>
        <begin position="121"/>
        <end position="132"/>
    </location>
</feature>
<dbReference type="SMART" id="SM00066">
    <property type="entry name" value="GAL4"/>
    <property type="match status" value="1"/>
</dbReference>
<evidence type="ECO:0000313" key="13">
    <source>
        <dbReference type="Proteomes" id="UP000223968"/>
    </source>
</evidence>
<gene>
    <name evidence="12" type="ORF">AJ79_02741</name>
</gene>
<dbReference type="Gene3D" id="4.10.240.10">
    <property type="entry name" value="Zn(2)-C6 fungal-type DNA-binding domain"/>
    <property type="match status" value="1"/>
</dbReference>
<name>A0A2B7Y134_9EURO</name>
<evidence type="ECO:0000256" key="10">
    <source>
        <dbReference type="SAM" id="MobiDB-lite"/>
    </source>
</evidence>
<dbReference type="PROSITE" id="PS00463">
    <property type="entry name" value="ZN2_CY6_FUNGAL_1"/>
    <property type="match status" value="1"/>
</dbReference>
<feature type="region of interest" description="Disordered" evidence="10">
    <location>
        <begin position="1"/>
        <end position="29"/>
    </location>
</feature>
<dbReference type="SMART" id="SM00906">
    <property type="entry name" value="Fungal_trans"/>
    <property type="match status" value="1"/>
</dbReference>
<dbReference type="GO" id="GO:0000981">
    <property type="term" value="F:DNA-binding transcription factor activity, RNA polymerase II-specific"/>
    <property type="evidence" value="ECO:0007669"/>
    <property type="project" value="InterPro"/>
</dbReference>
<feature type="region of interest" description="Disordered" evidence="10">
    <location>
        <begin position="102"/>
        <end position="132"/>
    </location>
</feature>
<dbReference type="PROSITE" id="PS50048">
    <property type="entry name" value="ZN2_CY6_FUNGAL_2"/>
    <property type="match status" value="1"/>
</dbReference>
<dbReference type="InterPro" id="IPR036864">
    <property type="entry name" value="Zn2-C6_fun-type_DNA-bd_sf"/>
</dbReference>
<dbReference type="OrthoDB" id="5431381at2759"/>
<dbReference type="Pfam" id="PF00172">
    <property type="entry name" value="Zn_clus"/>
    <property type="match status" value="1"/>
</dbReference>